<keyword evidence="3" id="KW-0966">Cell projection</keyword>
<dbReference type="Pfam" id="PF02120">
    <property type="entry name" value="Flg_hook"/>
    <property type="match status" value="1"/>
</dbReference>
<organism evidence="3 4">
    <name type="scientific">Bacterioplanoides pacificum</name>
    <dbReference type="NCBI Taxonomy" id="1171596"/>
    <lineage>
        <taxon>Bacteria</taxon>
        <taxon>Pseudomonadati</taxon>
        <taxon>Pseudomonadota</taxon>
        <taxon>Gammaproteobacteria</taxon>
        <taxon>Oceanospirillales</taxon>
        <taxon>Oceanospirillaceae</taxon>
        <taxon>Bacterioplanoides</taxon>
    </lineage>
</organism>
<protein>
    <submittedName>
        <fullName evidence="3">Flagellar hook-length control protein FliK</fullName>
    </submittedName>
</protein>
<feature type="compositionally biased region" description="Polar residues" evidence="1">
    <location>
        <begin position="372"/>
        <end position="381"/>
    </location>
</feature>
<feature type="region of interest" description="Disordered" evidence="1">
    <location>
        <begin position="30"/>
        <end position="60"/>
    </location>
</feature>
<gene>
    <name evidence="3" type="ORF">ACFOMG_12285</name>
</gene>
<keyword evidence="3" id="KW-0282">Flagellum</keyword>
<dbReference type="Gene3D" id="3.30.750.140">
    <property type="match status" value="1"/>
</dbReference>
<feature type="domain" description="Flagellar hook-length control protein-like C-terminal" evidence="2">
    <location>
        <begin position="523"/>
        <end position="589"/>
    </location>
</feature>
<name>A0ABV7VXV1_9GAMM</name>
<feature type="compositionally biased region" description="Low complexity" evidence="1">
    <location>
        <begin position="436"/>
        <end position="452"/>
    </location>
</feature>
<feature type="region of interest" description="Disordered" evidence="1">
    <location>
        <begin position="154"/>
        <end position="173"/>
    </location>
</feature>
<evidence type="ECO:0000313" key="4">
    <source>
        <dbReference type="Proteomes" id="UP001595722"/>
    </source>
</evidence>
<accession>A0ABV7VXV1</accession>
<feature type="region of interest" description="Disordered" evidence="1">
    <location>
        <begin position="372"/>
        <end position="391"/>
    </location>
</feature>
<sequence>MADIKFMSESLPLITANTLKAARLSSSASERVQAPSRTEEVSARVITSQTTSRSGDHSKGTHYQLTVELNGRRLTLESEYPLPPESRLKLAIDINNNRTSGEQVSAVRVLEIIPPPSDKAVINSQTTSTSHSNTAGDDTAVLLQRIARLLHHTTRQTTDGPPAGHQTATDQPTQTQINRWLAQKLPLLQQRPGKAAANATALYQAPARQHINANTSNANTTNANTTNANTTNVTAISTSYGSSPDTSAQPRLLPLLQQLLASELPDKVRQPLQQLLHNPPQPDTPGGARAQINNSGLTFENKLVSGLLQLANNNDNNSQPAQAQSLLNRLWQAPIPAKDSATTLQPPQTAAAKPATQGISALLLATRQRLEQSLKQASSDPAESPADTEQAALTRLPSSAANTLLSGLLQHDHKAVLSRSLQLWLAQLNQTQVKASSQTGTSSTGTSPVSSSDPAGLPNGVRLLQTALAQIEVEQIQRLQQPEQQWQINLPLLVRHDGVLQEVRLHLQRQQQDDEHPQRDTKKVTQWRLHLHFDLPRLGPLDVAVDMRLPQLSATFWSETRTTLASLNSALQPLHSRLSQMGVEVDSLAARYGRLPETQHNQIHTGLVDCHT</sequence>
<evidence type="ECO:0000259" key="2">
    <source>
        <dbReference type="Pfam" id="PF02120"/>
    </source>
</evidence>
<dbReference type="InterPro" id="IPR021136">
    <property type="entry name" value="Flagellar_hook_control-like_C"/>
</dbReference>
<dbReference type="InterPro" id="IPR038610">
    <property type="entry name" value="FliK-like_C_sf"/>
</dbReference>
<comment type="caution">
    <text evidence="3">The sequence shown here is derived from an EMBL/GenBank/DDBJ whole genome shotgun (WGS) entry which is preliminary data.</text>
</comment>
<evidence type="ECO:0000256" key="1">
    <source>
        <dbReference type="SAM" id="MobiDB-lite"/>
    </source>
</evidence>
<feature type="region of interest" description="Disordered" evidence="1">
    <location>
        <begin position="434"/>
        <end position="458"/>
    </location>
</feature>
<keyword evidence="4" id="KW-1185">Reference proteome</keyword>
<evidence type="ECO:0000313" key="3">
    <source>
        <dbReference type="EMBL" id="MFC3680878.1"/>
    </source>
</evidence>
<dbReference type="EMBL" id="JBHRYB010000013">
    <property type="protein sequence ID" value="MFC3680878.1"/>
    <property type="molecule type" value="Genomic_DNA"/>
</dbReference>
<dbReference type="Proteomes" id="UP001595722">
    <property type="component" value="Unassembled WGS sequence"/>
</dbReference>
<reference evidence="4" key="1">
    <citation type="journal article" date="2019" name="Int. J. Syst. Evol. Microbiol.">
        <title>The Global Catalogue of Microorganisms (GCM) 10K type strain sequencing project: providing services to taxonomists for standard genome sequencing and annotation.</title>
        <authorList>
            <consortium name="The Broad Institute Genomics Platform"/>
            <consortium name="The Broad Institute Genome Sequencing Center for Infectious Disease"/>
            <person name="Wu L."/>
            <person name="Ma J."/>
        </authorList>
    </citation>
    <scope>NUCLEOTIDE SEQUENCE [LARGE SCALE GENOMIC DNA]</scope>
    <source>
        <strain evidence="4">KCTC 42424</strain>
    </source>
</reference>
<proteinExistence type="predicted"/>
<keyword evidence="3" id="KW-0969">Cilium</keyword>